<proteinExistence type="predicted"/>
<name>A0A2S5A6S1_9SPHI</name>
<comment type="caution">
    <text evidence="2">The sequence shown here is derived from an EMBL/GenBank/DDBJ whole genome shotgun (WGS) entry which is preliminary data.</text>
</comment>
<dbReference type="Pfam" id="PF00248">
    <property type="entry name" value="Aldo_ket_red"/>
    <property type="match status" value="1"/>
</dbReference>
<evidence type="ECO:0000313" key="3">
    <source>
        <dbReference type="Proteomes" id="UP000236893"/>
    </source>
</evidence>
<protein>
    <submittedName>
        <fullName evidence="2">Aldo/keto reductase</fullName>
    </submittedName>
</protein>
<dbReference type="GO" id="GO:0016491">
    <property type="term" value="F:oxidoreductase activity"/>
    <property type="evidence" value="ECO:0007669"/>
    <property type="project" value="InterPro"/>
</dbReference>
<dbReference type="SUPFAM" id="SSF51430">
    <property type="entry name" value="NAD(P)-linked oxidoreductase"/>
    <property type="match status" value="1"/>
</dbReference>
<dbReference type="PANTHER" id="PTHR43364">
    <property type="entry name" value="NADH-SPECIFIC METHYLGLYOXAL REDUCTASE-RELATED"/>
    <property type="match status" value="1"/>
</dbReference>
<keyword evidence="3" id="KW-1185">Reference proteome</keyword>
<dbReference type="InterPro" id="IPR050523">
    <property type="entry name" value="AKR_Detox_Biosynth"/>
</dbReference>
<dbReference type="OrthoDB" id="9773828at2"/>
<dbReference type="PANTHER" id="PTHR43364:SF1">
    <property type="entry name" value="OXIDOREDUCTASE YDHF"/>
    <property type="match status" value="1"/>
</dbReference>
<gene>
    <name evidence="2" type="ORF">C3K47_05650</name>
</gene>
<evidence type="ECO:0000313" key="2">
    <source>
        <dbReference type="EMBL" id="POY38009.1"/>
    </source>
</evidence>
<sequence length="294" mass="32913">MKKVYLSDSGPKVSAAIYGFWRWGSEGMVSSSQMEEIVDHCLSLGINTFDHADIYGNNACEELFGKVVKQKSIKRDEIVLFTKCGLIKKGSNGAQIDHINSSARHIRQCVEQSLKNLQTDYIDIFLLDHLDHISFLEETAGTILQLIESGKIKHFGVANLTASQHQLISSYLRVPVVTSHIELNLLNTTAIDDGRFDFMRQKYSKPLAWSPLAGGRILNGSDAQALRVRKKLEEVAHKYNANVEETAVAWLIKLGALPIIGALHKERISNAARAFEIDMEHEDWYALYQAAINS</sequence>
<dbReference type="Proteomes" id="UP000236893">
    <property type="component" value="Unassembled WGS sequence"/>
</dbReference>
<dbReference type="InterPro" id="IPR036812">
    <property type="entry name" value="NAD(P)_OxRdtase_dom_sf"/>
</dbReference>
<dbReference type="AlphaFoldDB" id="A0A2S5A6S1"/>
<dbReference type="InterPro" id="IPR020471">
    <property type="entry name" value="AKR"/>
</dbReference>
<dbReference type="Gene3D" id="3.20.20.100">
    <property type="entry name" value="NADP-dependent oxidoreductase domain"/>
    <property type="match status" value="1"/>
</dbReference>
<dbReference type="GO" id="GO:0005829">
    <property type="term" value="C:cytosol"/>
    <property type="evidence" value="ECO:0007669"/>
    <property type="project" value="TreeGrafter"/>
</dbReference>
<reference evidence="2 3" key="1">
    <citation type="submission" date="2018-01" db="EMBL/GenBank/DDBJ databases">
        <authorList>
            <person name="Gaut B.S."/>
            <person name="Morton B.R."/>
            <person name="Clegg M.T."/>
            <person name="Duvall M.R."/>
        </authorList>
    </citation>
    <scope>NUCLEOTIDE SEQUENCE [LARGE SCALE GENOMIC DNA]</scope>
    <source>
        <strain evidence="2 3">HR-AV</strain>
    </source>
</reference>
<dbReference type="InterPro" id="IPR023210">
    <property type="entry name" value="NADP_OxRdtase_dom"/>
</dbReference>
<feature type="domain" description="NADP-dependent oxidoreductase" evidence="1">
    <location>
        <begin position="17"/>
        <end position="287"/>
    </location>
</feature>
<dbReference type="PRINTS" id="PR00069">
    <property type="entry name" value="ALDKETRDTASE"/>
</dbReference>
<evidence type="ECO:0000259" key="1">
    <source>
        <dbReference type="Pfam" id="PF00248"/>
    </source>
</evidence>
<organism evidence="2 3">
    <name type="scientific">Solitalea longa</name>
    <dbReference type="NCBI Taxonomy" id="2079460"/>
    <lineage>
        <taxon>Bacteria</taxon>
        <taxon>Pseudomonadati</taxon>
        <taxon>Bacteroidota</taxon>
        <taxon>Sphingobacteriia</taxon>
        <taxon>Sphingobacteriales</taxon>
        <taxon>Sphingobacteriaceae</taxon>
        <taxon>Solitalea</taxon>
    </lineage>
</organism>
<dbReference type="RefSeq" id="WP_103788139.1">
    <property type="nucleotide sequence ID" value="NZ_PQVF01000003.1"/>
</dbReference>
<dbReference type="EMBL" id="PQVF01000003">
    <property type="protein sequence ID" value="POY38009.1"/>
    <property type="molecule type" value="Genomic_DNA"/>
</dbReference>
<accession>A0A2S5A6S1</accession>